<evidence type="ECO:0000256" key="3">
    <source>
        <dbReference type="ARBA" id="ARBA00022448"/>
    </source>
</evidence>
<sequence length="794" mass="86364">MSTACWHCGEDTGSTPFTARTPDGLRNACCAGCAAAVEMIHRMGLSDYYQLRTENAPLAALDENDRTLALFDMPALVAPHRRPQANGHDALRLQLGSLRCAACCWLIEQMLTDLPGVHEARVNLATMQLSLEIDQGDLALPRQIAERLLRLGYSVTLPGDPRYERDLQKEKRRLLGRVMLAGLGAMQAMMYSFVLYLNVFDPSEAIYESMLRLTSLLIATPVVFYAGWPFFSGAWHGLKQRQLTMDLPIAIALLLAWGGSLVNMALGGSHVYFDSAAMFVFFLLISRALEQRQQHRVRRAWQRLQDALPQVVQRLRHAEPEWISVQEIQPGDILLLAQGDTVPVDGIVHEGEGDISEAAITGEPLPARRVVGDTLPAGGKVLEGRVQLRATGTVDSSLVAQIAEQVSRAAEERVTVVRDWQRVAPLFIGASLLLAVVTLAIHWEDSPALAFEHMLALLVITCPCALALAVPLGVSATLSTALREGILVASPKQLLALNQVRGVLFDKTGTLTLGDFQLTEFLDAASPAHPESLTQRLAIAAALESDHPHPLARAFDGMAADQALTDVRISREGAEGKRQGVHWRISGDPAYARPDSTCLLLSRNGEPSVRFWLTDQLRPETTAVLERLRRRGLTLRLASGDARSAVESLARQLPLVEARGQMTPTDKAAWLAQLAQAEGPQMMVGDGINDAPALLKAAVSVAPASATSLARRAAGLYLLDDNLRRLPALPDLAARSRQLIHQNLFWAVLYNVIAVPLAMAGFVTPWAAALGMAASSLVVTLNANRMNRWKASSC</sequence>
<dbReference type="Gene3D" id="3.40.1110.10">
    <property type="entry name" value="Calcium-transporting ATPase, cytoplasmic domain N"/>
    <property type="match status" value="1"/>
</dbReference>
<evidence type="ECO:0000256" key="11">
    <source>
        <dbReference type="ARBA" id="ARBA00022967"/>
    </source>
</evidence>
<evidence type="ECO:0000256" key="14">
    <source>
        <dbReference type="ARBA" id="ARBA00023136"/>
    </source>
</evidence>
<evidence type="ECO:0000256" key="9">
    <source>
        <dbReference type="ARBA" id="ARBA00022840"/>
    </source>
</evidence>
<evidence type="ECO:0000256" key="10">
    <source>
        <dbReference type="ARBA" id="ARBA00022842"/>
    </source>
</evidence>
<evidence type="ECO:0000259" key="16">
    <source>
        <dbReference type="PROSITE" id="PS50846"/>
    </source>
</evidence>
<dbReference type="PROSITE" id="PS50846">
    <property type="entry name" value="HMA_2"/>
    <property type="match status" value="1"/>
</dbReference>
<dbReference type="InterPro" id="IPR023298">
    <property type="entry name" value="ATPase_P-typ_TM_dom_sf"/>
</dbReference>
<dbReference type="NCBIfam" id="TIGR01525">
    <property type="entry name" value="ATPase-IB_hvy"/>
    <property type="match status" value="1"/>
</dbReference>
<dbReference type="InterPro" id="IPR023214">
    <property type="entry name" value="HAD_sf"/>
</dbReference>
<dbReference type="NCBIfam" id="TIGR01494">
    <property type="entry name" value="ATPase_P-type"/>
    <property type="match status" value="1"/>
</dbReference>
<keyword evidence="14 15" id="KW-0472">Membrane</keyword>
<dbReference type="InterPro" id="IPR059000">
    <property type="entry name" value="ATPase_P-type_domA"/>
</dbReference>
<dbReference type="CDD" id="cd00371">
    <property type="entry name" value="HMA"/>
    <property type="match status" value="1"/>
</dbReference>
<evidence type="ECO:0000256" key="4">
    <source>
        <dbReference type="ARBA" id="ARBA00022475"/>
    </source>
</evidence>
<keyword evidence="5" id="KW-0597">Phosphoprotein</keyword>
<keyword evidence="3" id="KW-0813">Transport</keyword>
<comment type="similarity">
    <text evidence="2 15">Belongs to the cation transport ATPase (P-type) (TC 3.A.3) family. Type IB subfamily.</text>
</comment>
<dbReference type="InterPro" id="IPR017969">
    <property type="entry name" value="Heavy-metal-associated_CS"/>
</dbReference>
<evidence type="ECO:0000256" key="2">
    <source>
        <dbReference type="ARBA" id="ARBA00006024"/>
    </source>
</evidence>
<feature type="transmembrane region" description="Helical" evidence="15">
    <location>
        <begin position="271"/>
        <end position="289"/>
    </location>
</feature>
<dbReference type="InterPro" id="IPR023299">
    <property type="entry name" value="ATPase_P-typ_cyto_dom_N"/>
</dbReference>
<dbReference type="InterPro" id="IPR036163">
    <property type="entry name" value="HMA_dom_sf"/>
</dbReference>
<keyword evidence="4 15" id="KW-1003">Cell membrane</keyword>
<dbReference type="PANTHER" id="PTHR43520">
    <property type="entry name" value="ATP7, ISOFORM B"/>
    <property type="match status" value="1"/>
</dbReference>
<keyword evidence="7 15" id="KW-0479">Metal-binding</keyword>
<dbReference type="InterPro" id="IPR008250">
    <property type="entry name" value="ATPase_P-typ_transduc_dom_A_sf"/>
</dbReference>
<evidence type="ECO:0000256" key="13">
    <source>
        <dbReference type="ARBA" id="ARBA00023065"/>
    </source>
</evidence>
<dbReference type="SUPFAM" id="SSF55008">
    <property type="entry name" value="HMA, heavy metal-associated domain"/>
    <property type="match status" value="1"/>
</dbReference>
<dbReference type="InterPro" id="IPR021993">
    <property type="entry name" value="ATPase-cat-bd"/>
</dbReference>
<feature type="domain" description="HMA" evidence="16">
    <location>
        <begin position="89"/>
        <end position="156"/>
    </location>
</feature>
<organism evidence="17 18">
    <name type="scientific">Alcanivorax quisquiliarum</name>
    <dbReference type="NCBI Taxonomy" id="2933565"/>
    <lineage>
        <taxon>Bacteria</taxon>
        <taxon>Pseudomonadati</taxon>
        <taxon>Pseudomonadota</taxon>
        <taxon>Gammaproteobacteria</taxon>
        <taxon>Oceanospirillales</taxon>
        <taxon>Alcanivoracaceae</taxon>
        <taxon>Alcanivorax</taxon>
    </lineage>
</organism>
<dbReference type="InterPro" id="IPR027256">
    <property type="entry name" value="P-typ_ATPase_IB"/>
</dbReference>
<reference evidence="17" key="1">
    <citation type="submission" date="2022-04" db="EMBL/GenBank/DDBJ databases">
        <title>Alcanivorax sp. CY1518 draft genome sequence.</title>
        <authorList>
            <person name="Zhao G."/>
            <person name="An M."/>
        </authorList>
    </citation>
    <scope>NUCLEOTIDE SEQUENCE</scope>
    <source>
        <strain evidence="17">CY1518</strain>
    </source>
</reference>
<proteinExistence type="inferred from homology"/>
<feature type="transmembrane region" description="Helical" evidence="15">
    <location>
        <begin position="423"/>
        <end position="443"/>
    </location>
</feature>
<dbReference type="RefSeq" id="WP_246953522.1">
    <property type="nucleotide sequence ID" value="NZ_JALKII010000011.1"/>
</dbReference>
<dbReference type="PANTHER" id="PTHR43520:SF5">
    <property type="entry name" value="CATION-TRANSPORTING P-TYPE ATPASE-RELATED"/>
    <property type="match status" value="1"/>
</dbReference>
<feature type="transmembrane region" description="Helical" evidence="15">
    <location>
        <begin position="174"/>
        <end position="197"/>
    </location>
</feature>
<evidence type="ECO:0000256" key="5">
    <source>
        <dbReference type="ARBA" id="ARBA00022553"/>
    </source>
</evidence>
<dbReference type="Gene3D" id="2.70.150.10">
    <property type="entry name" value="Calcium-transporting ATPase, cytoplasmic transduction domain A"/>
    <property type="match status" value="1"/>
</dbReference>
<gene>
    <name evidence="17" type="primary">cadA</name>
    <name evidence="17" type="ORF">MU846_13255</name>
</gene>
<keyword evidence="6 15" id="KW-0812">Transmembrane</keyword>
<dbReference type="PRINTS" id="PR00119">
    <property type="entry name" value="CATATPASE"/>
</dbReference>
<evidence type="ECO:0000256" key="8">
    <source>
        <dbReference type="ARBA" id="ARBA00022741"/>
    </source>
</evidence>
<dbReference type="SUPFAM" id="SSF81653">
    <property type="entry name" value="Calcium ATPase, transduction domain A"/>
    <property type="match status" value="1"/>
</dbReference>
<dbReference type="SUPFAM" id="SSF56784">
    <property type="entry name" value="HAD-like"/>
    <property type="match status" value="1"/>
</dbReference>
<dbReference type="InterPro" id="IPR018303">
    <property type="entry name" value="ATPase_P-typ_P_site"/>
</dbReference>
<feature type="transmembrane region" description="Helical" evidence="15">
    <location>
        <begin position="209"/>
        <end position="231"/>
    </location>
</feature>
<evidence type="ECO:0000256" key="15">
    <source>
        <dbReference type="RuleBase" id="RU362081"/>
    </source>
</evidence>
<dbReference type="Pfam" id="PF12156">
    <property type="entry name" value="ATPase-cat_bd"/>
    <property type="match status" value="1"/>
</dbReference>
<name>A0ABT0EA25_9GAMM</name>
<dbReference type="PROSITE" id="PS00154">
    <property type="entry name" value="ATPASE_E1_E2"/>
    <property type="match status" value="1"/>
</dbReference>
<feature type="transmembrane region" description="Helical" evidence="15">
    <location>
        <begin position="455"/>
        <end position="474"/>
    </location>
</feature>
<keyword evidence="18" id="KW-1185">Reference proteome</keyword>
<protein>
    <submittedName>
        <fullName evidence="17">Cadmium-translocating P-type ATPase</fullName>
    </submittedName>
</protein>
<dbReference type="EMBL" id="JALKII010000011">
    <property type="protein sequence ID" value="MCK0538676.1"/>
    <property type="molecule type" value="Genomic_DNA"/>
</dbReference>
<evidence type="ECO:0000256" key="7">
    <source>
        <dbReference type="ARBA" id="ARBA00022723"/>
    </source>
</evidence>
<evidence type="ECO:0000256" key="12">
    <source>
        <dbReference type="ARBA" id="ARBA00022989"/>
    </source>
</evidence>
<dbReference type="SUPFAM" id="SSF81665">
    <property type="entry name" value="Calcium ATPase, transmembrane domain M"/>
    <property type="match status" value="1"/>
</dbReference>
<dbReference type="InterPro" id="IPR001757">
    <property type="entry name" value="P_typ_ATPase"/>
</dbReference>
<feature type="transmembrane region" description="Helical" evidence="15">
    <location>
        <begin position="243"/>
        <end position="265"/>
    </location>
</feature>
<dbReference type="NCBIfam" id="TIGR01512">
    <property type="entry name" value="ATPase-IB2_Cd"/>
    <property type="match status" value="1"/>
</dbReference>
<keyword evidence="10" id="KW-0460">Magnesium</keyword>
<dbReference type="InterPro" id="IPR036412">
    <property type="entry name" value="HAD-like_sf"/>
</dbReference>
<dbReference type="Pfam" id="PF00122">
    <property type="entry name" value="E1-E2_ATPase"/>
    <property type="match status" value="1"/>
</dbReference>
<feature type="transmembrane region" description="Helical" evidence="15">
    <location>
        <begin position="744"/>
        <end position="760"/>
    </location>
</feature>
<evidence type="ECO:0000256" key="6">
    <source>
        <dbReference type="ARBA" id="ARBA00022692"/>
    </source>
</evidence>
<dbReference type="Gene3D" id="3.40.50.1000">
    <property type="entry name" value="HAD superfamily/HAD-like"/>
    <property type="match status" value="1"/>
</dbReference>
<dbReference type="PROSITE" id="PS01047">
    <property type="entry name" value="HMA_1"/>
    <property type="match status" value="1"/>
</dbReference>
<comment type="caution">
    <text evidence="17">The sequence shown here is derived from an EMBL/GenBank/DDBJ whole genome shotgun (WGS) entry which is preliminary data.</text>
</comment>
<dbReference type="Gene3D" id="3.30.70.100">
    <property type="match status" value="1"/>
</dbReference>
<dbReference type="InterPro" id="IPR006121">
    <property type="entry name" value="HMA_dom"/>
</dbReference>
<evidence type="ECO:0000313" key="18">
    <source>
        <dbReference type="Proteomes" id="UP001165524"/>
    </source>
</evidence>
<evidence type="ECO:0000256" key="1">
    <source>
        <dbReference type="ARBA" id="ARBA00004651"/>
    </source>
</evidence>
<keyword evidence="12 15" id="KW-1133">Transmembrane helix</keyword>
<evidence type="ECO:0000313" key="17">
    <source>
        <dbReference type="EMBL" id="MCK0538676.1"/>
    </source>
</evidence>
<dbReference type="Proteomes" id="UP001165524">
    <property type="component" value="Unassembled WGS sequence"/>
</dbReference>
<keyword evidence="8 15" id="KW-0547">Nucleotide-binding</keyword>
<keyword evidence="13" id="KW-0406">Ion transport</keyword>
<comment type="subcellular location">
    <subcellularLocation>
        <location evidence="1">Cell membrane</location>
        <topology evidence="1">Multi-pass membrane protein</topology>
    </subcellularLocation>
</comment>
<keyword evidence="9 15" id="KW-0067">ATP-binding</keyword>
<accession>A0ABT0EA25</accession>
<dbReference type="Pfam" id="PF00702">
    <property type="entry name" value="Hydrolase"/>
    <property type="match status" value="1"/>
</dbReference>
<dbReference type="PROSITE" id="PS01229">
    <property type="entry name" value="COF_2"/>
    <property type="match status" value="1"/>
</dbReference>
<keyword evidence="11" id="KW-1278">Translocase</keyword>